<feature type="compositionally biased region" description="Polar residues" evidence="1">
    <location>
        <begin position="117"/>
        <end position="130"/>
    </location>
</feature>
<organism evidence="2 3">
    <name type="scientific">Tulasnella calospora MUT 4182</name>
    <dbReference type="NCBI Taxonomy" id="1051891"/>
    <lineage>
        <taxon>Eukaryota</taxon>
        <taxon>Fungi</taxon>
        <taxon>Dikarya</taxon>
        <taxon>Basidiomycota</taxon>
        <taxon>Agaricomycotina</taxon>
        <taxon>Agaricomycetes</taxon>
        <taxon>Cantharellales</taxon>
        <taxon>Tulasnellaceae</taxon>
        <taxon>Tulasnella</taxon>
    </lineage>
</organism>
<dbReference type="EMBL" id="KN823080">
    <property type="protein sequence ID" value="KIO23630.1"/>
    <property type="molecule type" value="Genomic_DNA"/>
</dbReference>
<proteinExistence type="predicted"/>
<feature type="compositionally biased region" description="Polar residues" evidence="1">
    <location>
        <begin position="23"/>
        <end position="38"/>
    </location>
</feature>
<reference evidence="3" key="2">
    <citation type="submission" date="2015-01" db="EMBL/GenBank/DDBJ databases">
        <title>Evolutionary Origins and Diversification of the Mycorrhizal Mutualists.</title>
        <authorList>
            <consortium name="DOE Joint Genome Institute"/>
            <consortium name="Mycorrhizal Genomics Consortium"/>
            <person name="Kohler A."/>
            <person name="Kuo A."/>
            <person name="Nagy L.G."/>
            <person name="Floudas D."/>
            <person name="Copeland A."/>
            <person name="Barry K.W."/>
            <person name="Cichocki N."/>
            <person name="Veneault-Fourrey C."/>
            <person name="LaButti K."/>
            <person name="Lindquist E.A."/>
            <person name="Lipzen A."/>
            <person name="Lundell T."/>
            <person name="Morin E."/>
            <person name="Murat C."/>
            <person name="Riley R."/>
            <person name="Ohm R."/>
            <person name="Sun H."/>
            <person name="Tunlid A."/>
            <person name="Henrissat B."/>
            <person name="Grigoriev I.V."/>
            <person name="Hibbett D.S."/>
            <person name="Martin F."/>
        </authorList>
    </citation>
    <scope>NUCLEOTIDE SEQUENCE [LARGE SCALE GENOMIC DNA]</scope>
    <source>
        <strain evidence="3">MUT 4182</strain>
    </source>
</reference>
<dbReference type="HOGENOM" id="CLU_973838_0_0_1"/>
<dbReference type="AlphaFoldDB" id="A0A0C3Q444"/>
<dbReference type="Proteomes" id="UP000054248">
    <property type="component" value="Unassembled WGS sequence"/>
</dbReference>
<evidence type="ECO:0000313" key="3">
    <source>
        <dbReference type="Proteomes" id="UP000054248"/>
    </source>
</evidence>
<protein>
    <submittedName>
        <fullName evidence="2">Uncharacterized protein</fullName>
    </submittedName>
</protein>
<evidence type="ECO:0000256" key="1">
    <source>
        <dbReference type="SAM" id="MobiDB-lite"/>
    </source>
</evidence>
<name>A0A0C3Q444_9AGAM</name>
<feature type="region of interest" description="Disordered" evidence="1">
    <location>
        <begin position="1"/>
        <end position="165"/>
    </location>
</feature>
<accession>A0A0C3Q444</accession>
<sequence>MTSAGAKFLANLLKPREPPIAGQSANRSSQTTVRSQSPAPARKTLGKHRRDAPDTSEGRDEMVNPSASVNHGPTKRRRVDAEQQPEGDDQDVDMDGEPVNLDAEGVTENAGAALPSTRPTSLTRASSQPPRSAKGARPTSRTSVEPDSPRGIRRTLAGSAAPTLSEPHHRVAVAIRELETVAEGDFAANAAGPSFHLHRSTLFLSLALTTRPFRHSSSTPFPVILSNSSNLSHTSTWERNSLALNQSGTTGLTGTKGPSLRIFSTPNRFAARRELLLRRFKAGSVT</sequence>
<feature type="compositionally biased region" description="Basic and acidic residues" evidence="1">
    <location>
        <begin position="51"/>
        <end position="62"/>
    </location>
</feature>
<reference evidence="2 3" key="1">
    <citation type="submission" date="2014-04" db="EMBL/GenBank/DDBJ databases">
        <authorList>
            <consortium name="DOE Joint Genome Institute"/>
            <person name="Kuo A."/>
            <person name="Girlanda M."/>
            <person name="Perotto S."/>
            <person name="Kohler A."/>
            <person name="Nagy L.G."/>
            <person name="Floudas D."/>
            <person name="Copeland A."/>
            <person name="Barry K.W."/>
            <person name="Cichocki N."/>
            <person name="Veneault-Fourrey C."/>
            <person name="LaButti K."/>
            <person name="Lindquist E.A."/>
            <person name="Lipzen A."/>
            <person name="Lundell T."/>
            <person name="Morin E."/>
            <person name="Murat C."/>
            <person name="Sun H."/>
            <person name="Tunlid A."/>
            <person name="Henrissat B."/>
            <person name="Grigoriev I.V."/>
            <person name="Hibbett D.S."/>
            <person name="Martin F."/>
            <person name="Nordberg H.P."/>
            <person name="Cantor M.N."/>
            <person name="Hua S.X."/>
        </authorList>
    </citation>
    <scope>NUCLEOTIDE SEQUENCE [LARGE SCALE GENOMIC DNA]</scope>
    <source>
        <strain evidence="2 3">MUT 4182</strain>
    </source>
</reference>
<gene>
    <name evidence="2" type="ORF">M407DRAFT_108069</name>
</gene>
<evidence type="ECO:0000313" key="2">
    <source>
        <dbReference type="EMBL" id="KIO23630.1"/>
    </source>
</evidence>
<feature type="compositionally biased region" description="Acidic residues" evidence="1">
    <location>
        <begin position="83"/>
        <end position="96"/>
    </location>
</feature>
<dbReference type="OrthoDB" id="3270896at2759"/>
<keyword evidence="3" id="KW-1185">Reference proteome</keyword>